<name>A0A3G2SA13_MALR7</name>
<gene>
    <name evidence="2" type="ORF">DNF11_3740</name>
</gene>
<feature type="compositionally biased region" description="Basic residues" evidence="1">
    <location>
        <begin position="93"/>
        <end position="103"/>
    </location>
</feature>
<dbReference type="STRING" id="425264.A0A3G2SA13"/>
<proteinExistence type="predicted"/>
<evidence type="ECO:0000313" key="3">
    <source>
        <dbReference type="Proteomes" id="UP000269793"/>
    </source>
</evidence>
<evidence type="ECO:0000313" key="2">
    <source>
        <dbReference type="EMBL" id="AYO44690.1"/>
    </source>
</evidence>
<feature type="compositionally biased region" description="Basic and acidic residues" evidence="1">
    <location>
        <begin position="1"/>
        <end position="11"/>
    </location>
</feature>
<organism evidence="2 3">
    <name type="scientific">Malassezia restricta (strain ATCC 96810 / NBRC 103918 / CBS 7877)</name>
    <name type="common">Seborrheic dermatitis infection agent</name>
    <dbReference type="NCBI Taxonomy" id="425264"/>
    <lineage>
        <taxon>Eukaryota</taxon>
        <taxon>Fungi</taxon>
        <taxon>Dikarya</taxon>
        <taxon>Basidiomycota</taxon>
        <taxon>Ustilaginomycotina</taxon>
        <taxon>Malasseziomycetes</taxon>
        <taxon>Malasseziales</taxon>
        <taxon>Malasseziaceae</taxon>
        <taxon>Malassezia</taxon>
    </lineage>
</organism>
<evidence type="ECO:0000256" key="1">
    <source>
        <dbReference type="SAM" id="MobiDB-lite"/>
    </source>
</evidence>
<feature type="region of interest" description="Disordered" evidence="1">
    <location>
        <begin position="135"/>
        <end position="197"/>
    </location>
</feature>
<dbReference type="Proteomes" id="UP000269793">
    <property type="component" value="Chromosome VII"/>
</dbReference>
<feature type="region of interest" description="Disordered" evidence="1">
    <location>
        <begin position="76"/>
        <end position="109"/>
    </location>
</feature>
<feature type="region of interest" description="Disordered" evidence="1">
    <location>
        <begin position="1"/>
        <end position="60"/>
    </location>
</feature>
<feature type="compositionally biased region" description="Low complexity" evidence="1">
    <location>
        <begin position="77"/>
        <end position="92"/>
    </location>
</feature>
<dbReference type="AlphaFoldDB" id="A0A3G2SA13"/>
<feature type="compositionally biased region" description="Basic and acidic residues" evidence="1">
    <location>
        <begin position="166"/>
        <end position="184"/>
    </location>
</feature>
<protein>
    <submittedName>
        <fullName evidence="2">Uncharacterized protein</fullName>
    </submittedName>
</protein>
<dbReference type="EMBL" id="CP033154">
    <property type="protein sequence ID" value="AYO44690.1"/>
    <property type="molecule type" value="Genomic_DNA"/>
</dbReference>
<feature type="compositionally biased region" description="Basic and acidic residues" evidence="1">
    <location>
        <begin position="23"/>
        <end position="35"/>
    </location>
</feature>
<feature type="compositionally biased region" description="Polar residues" evidence="1">
    <location>
        <begin position="45"/>
        <end position="58"/>
    </location>
</feature>
<dbReference type="OrthoDB" id="2148418at2759"/>
<sequence length="264" mass="29270">MRVWDSPDKGCTKKRVLPVKSAPKKEIASVSEKKAAAPSVPVEVLNSSTRSTRMSNDASRFPQAFAESDAAATLKESSSSAIANSNDSIARNRVPRTARRAPAPRHPPITALELARLTTKHTKQNEMYNVQLETRTQRIPGPRPPSPSQHFVTGHGQRARVQFRPNEVKTDERGEPMCHTRGAGDEEVYTTPPGKDVRWDKRLVVSPSEEKQARSEKPSSGCLVHKPLTLDAFGNVACPPLKGITRRKILVKRFVYDDDDYVDV</sequence>
<dbReference type="VEuPathDB" id="FungiDB:DNF11_3740"/>
<reference evidence="2 3" key="1">
    <citation type="submission" date="2018-10" db="EMBL/GenBank/DDBJ databases">
        <title>Complete genome sequence of Malassezia restricta CBS 7877.</title>
        <authorList>
            <person name="Morand S.C."/>
            <person name="Bertignac M."/>
            <person name="Iltis A."/>
            <person name="Kolder I."/>
            <person name="Pirovano W."/>
            <person name="Jourdain R."/>
            <person name="Clavaud C."/>
        </authorList>
    </citation>
    <scope>NUCLEOTIDE SEQUENCE [LARGE SCALE GENOMIC DNA]</scope>
    <source>
        <strain evidence="2 3">CBS 7877</strain>
    </source>
</reference>
<accession>A0A3G2SA13</accession>
<keyword evidence="3" id="KW-1185">Reference proteome</keyword>